<dbReference type="AlphaFoldDB" id="A0A1T5IXP2"/>
<keyword evidence="2" id="KW-1185">Reference proteome</keyword>
<dbReference type="RefSeq" id="WP_159453585.1">
    <property type="nucleotide sequence ID" value="NZ_FUZU01000001.1"/>
</dbReference>
<protein>
    <submittedName>
        <fullName evidence="1">Uncharacterized protein</fullName>
    </submittedName>
</protein>
<organism evidence="1 2">
    <name type="scientific">Ohtaekwangia koreensis</name>
    <dbReference type="NCBI Taxonomy" id="688867"/>
    <lineage>
        <taxon>Bacteria</taxon>
        <taxon>Pseudomonadati</taxon>
        <taxon>Bacteroidota</taxon>
        <taxon>Cytophagia</taxon>
        <taxon>Cytophagales</taxon>
        <taxon>Fulvivirgaceae</taxon>
        <taxon>Ohtaekwangia</taxon>
    </lineage>
</organism>
<proteinExistence type="predicted"/>
<gene>
    <name evidence="1" type="ORF">SAMN05660236_0520</name>
</gene>
<evidence type="ECO:0000313" key="1">
    <source>
        <dbReference type="EMBL" id="SKC43930.1"/>
    </source>
</evidence>
<evidence type="ECO:0000313" key="2">
    <source>
        <dbReference type="Proteomes" id="UP000190961"/>
    </source>
</evidence>
<dbReference type="SUPFAM" id="SSF69304">
    <property type="entry name" value="Tricorn protease N-terminal domain"/>
    <property type="match status" value="1"/>
</dbReference>
<dbReference type="EMBL" id="FUZU01000001">
    <property type="protein sequence ID" value="SKC43930.1"/>
    <property type="molecule type" value="Genomic_DNA"/>
</dbReference>
<dbReference type="STRING" id="688867.SAMN05660236_0520"/>
<accession>A0A1T5IXP2</accession>
<dbReference type="OrthoDB" id="9802240at2"/>
<name>A0A1T5IXP2_9BACT</name>
<sequence>MRYFFCLLIFLSFNLILHSQILLYQGNNEALNLLDLTANQTQKLSGDAFGKLVGYDLKDDSLVCYFQIRGKLITQKFKSHVFKKISSYPILMKPEFEEKHIATRQFFFSEYELNVNGNWVRLYKNNKIAWSTDKNLSERNADSSRIDYLYGFCHPQISPTLDKILLEGMDTRMFVGGNNRIYEFDMQTGDKSLIAKGKNASYSLNGKYILYQDNKLDTYYLLDKLTKKKLDNLNGAIAAFWLYH</sequence>
<reference evidence="1 2" key="1">
    <citation type="submission" date="2017-02" db="EMBL/GenBank/DDBJ databases">
        <authorList>
            <person name="Peterson S.W."/>
        </authorList>
    </citation>
    <scope>NUCLEOTIDE SEQUENCE [LARGE SCALE GENOMIC DNA]</scope>
    <source>
        <strain evidence="1 2">DSM 25262</strain>
    </source>
</reference>
<dbReference type="Proteomes" id="UP000190961">
    <property type="component" value="Unassembled WGS sequence"/>
</dbReference>